<sequence length="53" mass="5928">MRPVATPPVSRGDDPKAKLAETRDALGEANRRINGSRAWYEAVREDYRAGEVQ</sequence>
<reference evidence="1 2" key="1">
    <citation type="submission" date="2016-10" db="EMBL/GenBank/DDBJ databases">
        <authorList>
            <person name="de Groot N.N."/>
        </authorList>
    </citation>
    <scope>NUCLEOTIDE SEQUENCE [LARGE SCALE GENOMIC DNA]</scope>
    <source>
        <strain evidence="1 2">R5</strain>
    </source>
</reference>
<proteinExistence type="predicted"/>
<organism evidence="1 2">
    <name type="scientific">Bradyrhizobium brasilense</name>
    <dbReference type="NCBI Taxonomy" id="1419277"/>
    <lineage>
        <taxon>Bacteria</taxon>
        <taxon>Pseudomonadati</taxon>
        <taxon>Pseudomonadota</taxon>
        <taxon>Alphaproteobacteria</taxon>
        <taxon>Hyphomicrobiales</taxon>
        <taxon>Nitrobacteraceae</taxon>
        <taxon>Bradyrhizobium</taxon>
    </lineage>
</organism>
<accession>A0A1G6IJY7</accession>
<dbReference type="EMBL" id="FMZW01000001">
    <property type="protein sequence ID" value="SDC06046.1"/>
    <property type="molecule type" value="Genomic_DNA"/>
</dbReference>
<gene>
    <name evidence="1" type="ORF">SAMN05216337_1001153</name>
</gene>
<evidence type="ECO:0000313" key="2">
    <source>
        <dbReference type="Proteomes" id="UP000199245"/>
    </source>
</evidence>
<protein>
    <submittedName>
        <fullName evidence="1">Uncharacterized protein</fullName>
    </submittedName>
</protein>
<evidence type="ECO:0000313" key="1">
    <source>
        <dbReference type="EMBL" id="SDC06046.1"/>
    </source>
</evidence>
<dbReference type="AlphaFoldDB" id="A0A1G6IJY7"/>
<name>A0A1G6IJY7_9BRAD</name>
<dbReference type="Proteomes" id="UP000199245">
    <property type="component" value="Unassembled WGS sequence"/>
</dbReference>